<dbReference type="AlphaFoldDB" id="A0A069CXD6"/>
<dbReference type="InterPro" id="IPR010982">
    <property type="entry name" value="Lambda_DNA-bd_dom_sf"/>
</dbReference>
<reference evidence="2" key="1">
    <citation type="journal article" date="2014" name="Genome Announc.">
        <title>Draft genome sequence of Weissella oryzae SG25T, isolated from fermented rice grains.</title>
        <authorList>
            <person name="Tanizawa Y."/>
            <person name="Fujisawa T."/>
            <person name="Mochizuki T."/>
            <person name="Kaminuma E."/>
            <person name="Suzuki Y."/>
            <person name="Nakamura Y."/>
            <person name="Tohno M."/>
        </authorList>
    </citation>
    <scope>NUCLEOTIDE SEQUENCE [LARGE SCALE GENOMIC DNA]</scope>
    <source>
        <strain evidence="2">DSM 25784 / JCM 18191 / LMG 30913 / SG25</strain>
    </source>
</reference>
<organism evidence="1 2">
    <name type="scientific">Weissella oryzae (strain DSM 25784 / JCM 18191 / LMG 30913 / SG25)</name>
    <dbReference type="NCBI Taxonomy" id="1329250"/>
    <lineage>
        <taxon>Bacteria</taxon>
        <taxon>Bacillati</taxon>
        <taxon>Bacillota</taxon>
        <taxon>Bacilli</taxon>
        <taxon>Lactobacillales</taxon>
        <taxon>Lactobacillaceae</taxon>
        <taxon>Weissella</taxon>
    </lineage>
</organism>
<evidence type="ECO:0000313" key="2">
    <source>
        <dbReference type="Proteomes" id="UP000030643"/>
    </source>
</evidence>
<name>A0A069CXD6_WEIOS</name>
<evidence type="ECO:0008006" key="3">
    <source>
        <dbReference type="Google" id="ProtNLM"/>
    </source>
</evidence>
<dbReference type="Gene3D" id="1.10.260.40">
    <property type="entry name" value="lambda repressor-like DNA-binding domains"/>
    <property type="match status" value="1"/>
</dbReference>
<dbReference type="Proteomes" id="UP000030643">
    <property type="component" value="Unassembled WGS sequence"/>
</dbReference>
<dbReference type="STRING" id="1329250.WOSG25_250030"/>
<dbReference type="SUPFAM" id="SSF47413">
    <property type="entry name" value="lambda repressor-like DNA-binding domains"/>
    <property type="match status" value="1"/>
</dbReference>
<gene>
    <name evidence="1" type="ORF">WOSG25_250030</name>
</gene>
<proteinExistence type="predicted"/>
<keyword evidence="2" id="KW-1185">Reference proteome</keyword>
<protein>
    <recommendedName>
        <fullName evidence="3">HTH cro/C1-type domain-containing protein</fullName>
    </recommendedName>
</protein>
<evidence type="ECO:0000313" key="1">
    <source>
        <dbReference type="EMBL" id="GAK32032.1"/>
    </source>
</evidence>
<dbReference type="OrthoDB" id="2323499at2"/>
<accession>A0A069CXD6</accession>
<dbReference type="RefSeq" id="WP_027699911.1">
    <property type="nucleotide sequence ID" value="NZ_DF820508.1"/>
</dbReference>
<dbReference type="EMBL" id="DF820508">
    <property type="protein sequence ID" value="GAK32032.1"/>
    <property type="molecule type" value="Genomic_DNA"/>
</dbReference>
<dbReference type="GO" id="GO:0003677">
    <property type="term" value="F:DNA binding"/>
    <property type="evidence" value="ECO:0007669"/>
    <property type="project" value="InterPro"/>
</dbReference>
<sequence>MNSRVKISDELKLAIKRKRGELNITWLLLAKKTDVNRYTLRKIANGKQSYMNTSTAEKLNDWLYKQI</sequence>